<dbReference type="EMBL" id="DQAY01000045">
    <property type="protein sequence ID" value="HCO22738.1"/>
    <property type="molecule type" value="Genomic_DNA"/>
</dbReference>
<evidence type="ECO:0000313" key="3">
    <source>
        <dbReference type="Proteomes" id="UP000263642"/>
    </source>
</evidence>
<name>A0A3D3R3I5_9PLAN</name>
<reference evidence="2 3" key="1">
    <citation type="journal article" date="2018" name="Nat. Biotechnol.">
        <title>A standardized bacterial taxonomy based on genome phylogeny substantially revises the tree of life.</title>
        <authorList>
            <person name="Parks D.H."/>
            <person name="Chuvochina M."/>
            <person name="Waite D.W."/>
            <person name="Rinke C."/>
            <person name="Skarshewski A."/>
            <person name="Chaumeil P.A."/>
            <person name="Hugenholtz P."/>
        </authorList>
    </citation>
    <scope>NUCLEOTIDE SEQUENCE [LARGE SCALE GENOMIC DNA]</scope>
    <source>
        <strain evidence="2">UBA9375</strain>
    </source>
</reference>
<sequence length="75" mass="8741">MSNVINSTEMFRNFESKWIQLRGKVSVEKLKERRLIIKNKFQGKAKNGAERRGPGFTEKMKVKKQGWSEGRRGSI</sequence>
<evidence type="ECO:0000313" key="2">
    <source>
        <dbReference type="EMBL" id="HCO22738.1"/>
    </source>
</evidence>
<comment type="caution">
    <text evidence="2">The sequence shown here is derived from an EMBL/GenBank/DDBJ whole genome shotgun (WGS) entry which is preliminary data.</text>
</comment>
<dbReference type="AlphaFoldDB" id="A0A3D3R3I5"/>
<protein>
    <submittedName>
        <fullName evidence="2">Uncharacterized protein</fullName>
    </submittedName>
</protein>
<dbReference type="Proteomes" id="UP000263642">
    <property type="component" value="Unassembled WGS sequence"/>
</dbReference>
<feature type="region of interest" description="Disordered" evidence="1">
    <location>
        <begin position="43"/>
        <end position="75"/>
    </location>
</feature>
<gene>
    <name evidence="2" type="ORF">DIT97_06635</name>
</gene>
<accession>A0A3D3R3I5</accession>
<evidence type="ECO:0000256" key="1">
    <source>
        <dbReference type="SAM" id="MobiDB-lite"/>
    </source>
</evidence>
<proteinExistence type="predicted"/>
<organism evidence="2 3">
    <name type="scientific">Gimesia maris</name>
    <dbReference type="NCBI Taxonomy" id="122"/>
    <lineage>
        <taxon>Bacteria</taxon>
        <taxon>Pseudomonadati</taxon>
        <taxon>Planctomycetota</taxon>
        <taxon>Planctomycetia</taxon>
        <taxon>Planctomycetales</taxon>
        <taxon>Planctomycetaceae</taxon>
        <taxon>Gimesia</taxon>
    </lineage>
</organism>